<dbReference type="CDD" id="cd07987">
    <property type="entry name" value="LPLAT_MGAT-like"/>
    <property type="match status" value="1"/>
</dbReference>
<dbReference type="PANTHER" id="PTHR22753">
    <property type="entry name" value="TRANSMEMBRANE PROTEIN 68"/>
    <property type="match status" value="1"/>
</dbReference>
<gene>
    <name evidence="3" type="ORF">NP493_49g00052</name>
</gene>
<keyword evidence="1" id="KW-0472">Membrane</keyword>
<dbReference type="GO" id="GO:0016020">
    <property type="term" value="C:membrane"/>
    <property type="evidence" value="ECO:0007669"/>
    <property type="project" value="TreeGrafter"/>
</dbReference>
<keyword evidence="1" id="KW-0812">Transmembrane</keyword>
<keyword evidence="4" id="KW-1185">Reference proteome</keyword>
<evidence type="ECO:0000313" key="4">
    <source>
        <dbReference type="Proteomes" id="UP001209878"/>
    </source>
</evidence>
<name>A0AAD9UJC4_RIDPI</name>
<proteinExistence type="predicted"/>
<dbReference type="AlphaFoldDB" id="A0AAD9UJC4"/>
<dbReference type="EMBL" id="JAODUO010000052">
    <property type="protein sequence ID" value="KAK2191486.1"/>
    <property type="molecule type" value="Genomic_DNA"/>
</dbReference>
<organism evidence="3 4">
    <name type="scientific">Ridgeia piscesae</name>
    <name type="common">Tubeworm</name>
    <dbReference type="NCBI Taxonomy" id="27915"/>
    <lineage>
        <taxon>Eukaryota</taxon>
        <taxon>Metazoa</taxon>
        <taxon>Spiralia</taxon>
        <taxon>Lophotrochozoa</taxon>
        <taxon>Annelida</taxon>
        <taxon>Polychaeta</taxon>
        <taxon>Sedentaria</taxon>
        <taxon>Canalipalpata</taxon>
        <taxon>Sabellida</taxon>
        <taxon>Siboglinidae</taxon>
        <taxon>Ridgeia</taxon>
    </lineage>
</organism>
<feature type="domain" description="Phospholipid/glycerol acyltransferase" evidence="2">
    <location>
        <begin position="106"/>
        <end position="230"/>
    </location>
</feature>
<sequence length="324" mass="36961">MAGFSDMSCDGRDVARLILQVQNCSDRVTMDVGSLMEVAYEYIDLIDLCYLQWLAWLFYPLVLTFILPICLLLLLYASAVFLHVYRLRHLLRTAALSRHYWDSARYEVVGFEKIPISGPALLIYYHGTIPIDLYYVMAKMIVHKDRQLRAVGDRFLFKIPGFRLLMDVFCVHPGTVSQGVELMRDGHILAIAPGGVREAYFSDEYYKMLWGKRIGFAKIAIEAKVPVIPMFTQNCNEAFRTPQNRPITYIGDPIPYDPDISPEKLAIKTRVLCSVLILQVQRAIEGLIKTHQRIPGSIFHAQLERLPGFPSGPTQPSEHEVHTD</sequence>
<keyword evidence="1" id="KW-1133">Transmembrane helix</keyword>
<reference evidence="3" key="1">
    <citation type="journal article" date="2023" name="Mol. Biol. Evol.">
        <title>Third-Generation Sequencing Reveals the Adaptive Role of the Epigenome in Three Deep-Sea Polychaetes.</title>
        <authorList>
            <person name="Perez M."/>
            <person name="Aroh O."/>
            <person name="Sun Y."/>
            <person name="Lan Y."/>
            <person name="Juniper S.K."/>
            <person name="Young C.R."/>
            <person name="Angers B."/>
            <person name="Qian P.Y."/>
        </authorList>
    </citation>
    <scope>NUCLEOTIDE SEQUENCE</scope>
    <source>
        <strain evidence="3">R07B-5</strain>
    </source>
</reference>
<evidence type="ECO:0000313" key="3">
    <source>
        <dbReference type="EMBL" id="KAK2191486.1"/>
    </source>
</evidence>
<accession>A0AAD9UJC4</accession>
<dbReference type="SUPFAM" id="SSF69593">
    <property type="entry name" value="Glycerol-3-phosphate (1)-acyltransferase"/>
    <property type="match status" value="1"/>
</dbReference>
<evidence type="ECO:0000259" key="2">
    <source>
        <dbReference type="Pfam" id="PF01553"/>
    </source>
</evidence>
<dbReference type="GO" id="GO:0016746">
    <property type="term" value="F:acyltransferase activity"/>
    <property type="evidence" value="ECO:0007669"/>
    <property type="project" value="InterPro"/>
</dbReference>
<dbReference type="Pfam" id="PF01553">
    <property type="entry name" value="Acyltransferase"/>
    <property type="match status" value="1"/>
</dbReference>
<protein>
    <recommendedName>
        <fullName evidence="2">Phospholipid/glycerol acyltransferase domain-containing protein</fullName>
    </recommendedName>
</protein>
<dbReference type="Proteomes" id="UP001209878">
    <property type="component" value="Unassembled WGS sequence"/>
</dbReference>
<comment type="caution">
    <text evidence="3">The sequence shown here is derived from an EMBL/GenBank/DDBJ whole genome shotgun (WGS) entry which is preliminary data.</text>
</comment>
<feature type="transmembrane region" description="Helical" evidence="1">
    <location>
        <begin position="57"/>
        <end position="82"/>
    </location>
</feature>
<evidence type="ECO:0000256" key="1">
    <source>
        <dbReference type="SAM" id="Phobius"/>
    </source>
</evidence>
<dbReference type="PANTHER" id="PTHR22753:SF14">
    <property type="entry name" value="MONOACYLGLYCEROL_DIACYLGLYCEROL O-ACYLTRANSFERASE"/>
    <property type="match status" value="1"/>
</dbReference>
<dbReference type="InterPro" id="IPR002123">
    <property type="entry name" value="Plipid/glycerol_acylTrfase"/>
</dbReference>